<evidence type="ECO:0000256" key="2">
    <source>
        <dbReference type="SAM" id="Phobius"/>
    </source>
</evidence>
<evidence type="ECO:0000313" key="4">
    <source>
        <dbReference type="EMBL" id="OPX44321.1"/>
    </source>
</evidence>
<evidence type="ECO:0000256" key="1">
    <source>
        <dbReference type="ARBA" id="ARBA00022737"/>
    </source>
</evidence>
<dbReference type="STRING" id="48256.CLHUN_18760"/>
<dbReference type="InterPro" id="IPR036116">
    <property type="entry name" value="FN3_sf"/>
</dbReference>
<keyword evidence="1" id="KW-0677">Repeat</keyword>
<dbReference type="PANTHER" id="PTHR46708:SF2">
    <property type="entry name" value="FIBRONECTIN TYPE-III DOMAIN-CONTAINING PROTEIN"/>
    <property type="match status" value="1"/>
</dbReference>
<feature type="transmembrane region" description="Helical" evidence="2">
    <location>
        <begin position="9"/>
        <end position="27"/>
    </location>
</feature>
<dbReference type="InterPro" id="IPR050991">
    <property type="entry name" value="ECM_Regulatory_Proteins"/>
</dbReference>
<name>A0A1V4SM69_RUMHU</name>
<dbReference type="Gene3D" id="2.60.40.10">
    <property type="entry name" value="Immunoglobulins"/>
    <property type="match status" value="7"/>
</dbReference>
<dbReference type="InterPro" id="IPR013783">
    <property type="entry name" value="Ig-like_fold"/>
</dbReference>
<dbReference type="SUPFAM" id="SSF49265">
    <property type="entry name" value="Fibronectin type III"/>
    <property type="match status" value="4"/>
</dbReference>
<feature type="domain" description="Fibronectin type-III" evidence="3">
    <location>
        <begin position="547"/>
        <end position="633"/>
    </location>
</feature>
<dbReference type="OrthoDB" id="1736925at2"/>
<evidence type="ECO:0000313" key="5">
    <source>
        <dbReference type="Proteomes" id="UP000191554"/>
    </source>
</evidence>
<feature type="domain" description="Fibronectin type-III" evidence="3">
    <location>
        <begin position="374"/>
        <end position="459"/>
    </location>
</feature>
<gene>
    <name evidence="4" type="ORF">CLHUN_18760</name>
</gene>
<dbReference type="SMART" id="SM00060">
    <property type="entry name" value="FN3"/>
    <property type="match status" value="7"/>
</dbReference>
<dbReference type="AlphaFoldDB" id="A0A1V4SM69"/>
<proteinExistence type="predicted"/>
<organism evidence="4 5">
    <name type="scientific">Ruminiclostridium hungatei</name>
    <name type="common">Clostridium hungatei</name>
    <dbReference type="NCBI Taxonomy" id="48256"/>
    <lineage>
        <taxon>Bacteria</taxon>
        <taxon>Bacillati</taxon>
        <taxon>Bacillota</taxon>
        <taxon>Clostridia</taxon>
        <taxon>Eubacteriales</taxon>
        <taxon>Oscillospiraceae</taxon>
        <taxon>Ruminiclostridium</taxon>
    </lineage>
</organism>
<dbReference type="Proteomes" id="UP000191554">
    <property type="component" value="Unassembled WGS sequence"/>
</dbReference>
<accession>A0A1V4SM69</accession>
<comment type="caution">
    <text evidence="4">The sequence shown here is derived from an EMBL/GenBank/DDBJ whole genome shotgun (WGS) entry which is preliminary data.</text>
</comment>
<dbReference type="Gene3D" id="2.60.40.680">
    <property type="match status" value="1"/>
</dbReference>
<dbReference type="RefSeq" id="WP_080064312.1">
    <property type="nucleotide sequence ID" value="NZ_MZGX01000010.1"/>
</dbReference>
<keyword evidence="5" id="KW-1185">Reference proteome</keyword>
<feature type="domain" description="Fibronectin type-III" evidence="3">
    <location>
        <begin position="738"/>
        <end position="820"/>
    </location>
</feature>
<dbReference type="Pfam" id="PF00041">
    <property type="entry name" value="fn3"/>
    <property type="match status" value="4"/>
</dbReference>
<dbReference type="InterPro" id="IPR003961">
    <property type="entry name" value="FN3_dom"/>
</dbReference>
<feature type="domain" description="Fibronectin type-III" evidence="3">
    <location>
        <begin position="635"/>
        <end position="735"/>
    </location>
</feature>
<feature type="domain" description="Fibronectin type-III" evidence="3">
    <location>
        <begin position="463"/>
        <end position="543"/>
    </location>
</feature>
<evidence type="ECO:0000259" key="3">
    <source>
        <dbReference type="PROSITE" id="PS50853"/>
    </source>
</evidence>
<keyword evidence="2" id="KW-0472">Membrane</keyword>
<dbReference type="SUPFAM" id="SSF49384">
    <property type="entry name" value="Carbohydrate-binding domain"/>
    <property type="match status" value="1"/>
</dbReference>
<dbReference type="GO" id="GO:0030246">
    <property type="term" value="F:carbohydrate binding"/>
    <property type="evidence" value="ECO:0007669"/>
    <property type="project" value="InterPro"/>
</dbReference>
<feature type="domain" description="Fibronectin type-III" evidence="3">
    <location>
        <begin position="821"/>
        <end position="915"/>
    </location>
</feature>
<dbReference type="PANTHER" id="PTHR46708">
    <property type="entry name" value="TENASCIN"/>
    <property type="match status" value="1"/>
</dbReference>
<sequence>MSKSLAKKVFIFILLFAINIMGFGIVIDSGNLKFSFGEAAYCRTNYYDISKVRAGYLWNASFYENQSYANVSLTADSILLNVPITGAISSAASDYIPVTVGKEYTMNFSQQGETNVGTRSIYIFYNSNKERISGETSVFTTTTIIKPPAGAAYIRWFFAPTAGDKTCQVRYSNIEFYENLMSFKLDPSMDNLTCQMSLPVKGIVENSSSGDILDIVYSMDDDSEQVLYPGLESKGTAQPVDAKIDIRALSEGVHNLSIWIRDSKGRVSEPVRLSFNKIRKISMSVSDVTKNSAGININDENAESKLYRVKINNKYLSEAGEISVSPDWIRKSTTNTAINIGKLSPGVKYTLSVTAYDINSLELDESKSVQFTTPVENLSAPVISKTDSSAESITIAWNPIKGAEKYEIEADGITTSSSALSFTHSKLQQNTRHTYRVRSRDGENISEWSLPIKVSTKKALPEIPGNITAAAIGTSIAVSWGKVANALNYEIEADGSIKTVSGTAYTMQGLKPDTLHTFRIRAVGFSGTSNWSPIERIFTTDGLITDMPQNITAVASNTTIALSWDAVDDAEDYDILPVLENGTMGTAVDNGSLTTCEFRGLRPNTAYRYVVRARNSAGEGPYSREIQVMTYLLDTPGNVKIEKNDTYIKFSWDKVESADSYQLIYAGVTGGEAAGAGAVVELESSGTRIDVLTGTSVTITGLTPCTEYKYSIRAKSSNGYSSWREVKSCFTLPHRPEIPDNVSASVSDTKIIISWTGMDDPAVTGYDIELDGIVLENDTETGYIHEGLTPYSLHTYRVRARNDLVEGEWSPENTIRTLPSEPQSPKNIVVKSTQTGATLTWKEEQGAAGYDIYVFRLDESNNEVKVEEINNIEDCTYTHRRQVKGEEYRYRLRTRNIRGISAWSGDVINNAIKAECKKGSTLDLGLTATDVVDFGSYEMVVTYNPGVVQVADLSTLTGAAELTTGKIEGTGITIKEFSQGRIVFVVDRAVTPGEAWTGVINGIKFKARETGGTTITYTVFTRQE</sequence>
<dbReference type="PROSITE" id="PS50853">
    <property type="entry name" value="FN3"/>
    <property type="match status" value="6"/>
</dbReference>
<dbReference type="EMBL" id="MZGX01000010">
    <property type="protein sequence ID" value="OPX44321.1"/>
    <property type="molecule type" value="Genomic_DNA"/>
</dbReference>
<dbReference type="CDD" id="cd00063">
    <property type="entry name" value="FN3"/>
    <property type="match status" value="6"/>
</dbReference>
<keyword evidence="2" id="KW-0812">Transmembrane</keyword>
<dbReference type="InterPro" id="IPR008965">
    <property type="entry name" value="CBM2/CBM3_carb-bd_dom_sf"/>
</dbReference>
<protein>
    <submittedName>
        <fullName evidence="4">Fibronectin type III domain protein</fullName>
    </submittedName>
</protein>
<reference evidence="4 5" key="1">
    <citation type="submission" date="2017-03" db="EMBL/GenBank/DDBJ databases">
        <title>Genome sequence of Clostridium hungatei DSM 14427.</title>
        <authorList>
            <person name="Poehlein A."/>
            <person name="Daniel R."/>
        </authorList>
    </citation>
    <scope>NUCLEOTIDE SEQUENCE [LARGE SCALE GENOMIC DNA]</scope>
    <source>
        <strain evidence="4 5">DSM 14427</strain>
    </source>
</reference>
<keyword evidence="2" id="KW-1133">Transmembrane helix</keyword>